<evidence type="ECO:0000313" key="2">
    <source>
        <dbReference type="EnsemblMetazoa" id="PPAI007522-PA"/>
    </source>
</evidence>
<sequence length="557" mass="63299">MEVPIVSENKFSVLDDDDDGGSTVTVSEMDEDIQPKTPKIPPIKVLSKINNIKAFHEELTKIAKDVHFRSYTNTSNIITYNKVDHEAVKKFLEEKKVEFHTFSIKTELCRKLVLKGLDRSYTAEEVMSDLKIQSKNVKQVKQMTTRDRTYNAETAAGAKQPRPKIGVYMVYVSRDTILKEFTEEIRYVLRHKITWEKPSANRQIATQCTRCARWGHAGHNCGMHKRCLICSGSHTLAEHKAVQEKSQKPDAVKCPNCKDISYRNILAGRGGRPTPDIQHIPPQGTGQTPNPTNFLEGERNRKGVEVQARTKAPFQIGILMATKSLQSLFANMRTKYEIRYILTNRLCQDVLEHFFSLIRKLGGLSDHPHCLDFMRRFKRLICGSRNSVISTEANIQDPETPAQCVTSFETISHDVISSIREEEDDELNSNDEDIDVGKDTIEEAGLEYVAGYVAKRRREDQDQKILGTPSARVEESEASSSSWVFSNSVASVLMFLGEKGLLKSKNWKLTSEVIKVINDWFDVMNSRVPSQDSRDRTKAYGLALFKQNEILEKMIAF</sequence>
<feature type="domain" description="Transposable element P transposase-like GTP-binding insertion" evidence="1">
    <location>
        <begin position="484"/>
        <end position="531"/>
    </location>
</feature>
<dbReference type="EMBL" id="AJVK01060785">
    <property type="status" value="NOT_ANNOTATED_CDS"/>
    <property type="molecule type" value="Genomic_DNA"/>
</dbReference>
<organism evidence="2 3">
    <name type="scientific">Phlebotomus papatasi</name>
    <name type="common">Sandfly</name>
    <dbReference type="NCBI Taxonomy" id="29031"/>
    <lineage>
        <taxon>Eukaryota</taxon>
        <taxon>Metazoa</taxon>
        <taxon>Ecdysozoa</taxon>
        <taxon>Arthropoda</taxon>
        <taxon>Hexapoda</taxon>
        <taxon>Insecta</taxon>
        <taxon>Pterygota</taxon>
        <taxon>Neoptera</taxon>
        <taxon>Endopterygota</taxon>
        <taxon>Diptera</taxon>
        <taxon>Nematocera</taxon>
        <taxon>Psychodoidea</taxon>
        <taxon>Psychodidae</taxon>
        <taxon>Phlebotomus</taxon>
        <taxon>Phlebotomus</taxon>
    </lineage>
</organism>
<accession>A0A1B0DH88</accession>
<dbReference type="EnsemblMetazoa" id="PPAI007522-RA">
    <property type="protein sequence ID" value="PPAI007522-PA"/>
    <property type="gene ID" value="PPAI007522"/>
</dbReference>
<protein>
    <recommendedName>
        <fullName evidence="1">Transposable element P transposase-like GTP-binding insertion domain-containing protein</fullName>
    </recommendedName>
</protein>
<keyword evidence="3" id="KW-1185">Reference proteome</keyword>
<dbReference type="VEuPathDB" id="VectorBase:PPAI007522"/>
<reference evidence="2" key="1">
    <citation type="submission" date="2022-08" db="UniProtKB">
        <authorList>
            <consortium name="EnsemblMetazoa"/>
        </authorList>
    </citation>
    <scope>IDENTIFICATION</scope>
    <source>
        <strain evidence="2">Israel</strain>
    </source>
</reference>
<dbReference type="Proteomes" id="UP000092462">
    <property type="component" value="Unassembled WGS sequence"/>
</dbReference>
<proteinExistence type="predicted"/>
<dbReference type="Pfam" id="PF21788">
    <property type="entry name" value="TNP-like_GBD"/>
    <property type="match status" value="1"/>
</dbReference>
<dbReference type="AlphaFoldDB" id="A0A1B0DH88"/>
<evidence type="ECO:0000313" key="3">
    <source>
        <dbReference type="Proteomes" id="UP000092462"/>
    </source>
</evidence>
<evidence type="ECO:0000259" key="1">
    <source>
        <dbReference type="Pfam" id="PF21788"/>
    </source>
</evidence>
<name>A0A1B0DH88_PHLPP</name>
<dbReference type="VEuPathDB" id="VectorBase:PPAPM1_006752"/>
<dbReference type="InterPro" id="IPR048366">
    <property type="entry name" value="TNP-like_GBD"/>
</dbReference>